<reference evidence="1 2" key="1">
    <citation type="journal article" date="2020" name="Appl. Environ. Microbiol.">
        <title>Genomic Characteristics of a Novel Species of Ammonia-Oxidizing Archaea from the Jiulong River Estuary.</title>
        <authorList>
            <person name="Zou D."/>
            <person name="Wan R."/>
            <person name="Han L."/>
            <person name="Xu M.N."/>
            <person name="Liu Y."/>
            <person name="Liu H."/>
            <person name="Kao S.J."/>
            <person name="Li M."/>
        </authorList>
    </citation>
    <scope>NUCLEOTIDE SEQUENCE [LARGE SCALE GENOMIC DNA]</scope>
    <source>
        <strain evidence="1">W1bin1</strain>
    </source>
</reference>
<proteinExistence type="predicted"/>
<evidence type="ECO:0000313" key="2">
    <source>
        <dbReference type="Proteomes" id="UP000559653"/>
    </source>
</evidence>
<name>A0AC60VWW2_9ARCH</name>
<evidence type="ECO:0000313" key="1">
    <source>
        <dbReference type="EMBL" id="MBA4451778.1"/>
    </source>
</evidence>
<organism evidence="1 2">
    <name type="scientific">Candidatus Nitrosomaritimum aestuariumsis</name>
    <dbReference type="NCBI Taxonomy" id="3342354"/>
    <lineage>
        <taxon>Archaea</taxon>
        <taxon>Nitrososphaerota</taxon>
        <taxon>Nitrososphaeria</taxon>
        <taxon>Nitrosopumilales</taxon>
        <taxon>Nitrosopumilaceae</taxon>
        <taxon>Candidatus Nitrosomaritimum</taxon>
    </lineage>
</organism>
<dbReference type="EMBL" id="JACEMZ010000002">
    <property type="protein sequence ID" value="MBA4451778.1"/>
    <property type="molecule type" value="Genomic_DNA"/>
</dbReference>
<gene>
    <name evidence="1" type="ORF">H2B03_01175</name>
</gene>
<accession>A0AC60VWW2</accession>
<comment type="caution">
    <text evidence="1">The sequence shown here is derived from an EMBL/GenBank/DDBJ whole genome shotgun (WGS) entry which is preliminary data.</text>
</comment>
<protein>
    <submittedName>
        <fullName evidence="1">Dihydrofolate reductase</fullName>
    </submittedName>
</protein>
<dbReference type="Proteomes" id="UP000559653">
    <property type="component" value="Unassembled WGS sequence"/>
</dbReference>
<sequence length="168" mass="19111">MTKVTAYIASSLDGFIAKEDRSVDWLPENAESGYNDFYKSIDTVIIGKVTYEQILTFGKYPYNDKKSLVFTRTNQNTDENIEFLLDVEKFIESGFLGAGENIWLVGGAQIIAAFLKNQAIDEIIISFIPVLLGKGIPLFENIENEIKLELIKTKKYDQLIETHYKVLK</sequence>